<protein>
    <submittedName>
        <fullName evidence="1">Uncharacterized protein</fullName>
    </submittedName>
</protein>
<name>A0A2P2NMD0_RHIMU</name>
<dbReference type="EMBL" id="GGEC01063168">
    <property type="protein sequence ID" value="MBX43652.1"/>
    <property type="molecule type" value="Transcribed_RNA"/>
</dbReference>
<reference evidence="1" key="1">
    <citation type="submission" date="2018-02" db="EMBL/GenBank/DDBJ databases">
        <title>Rhizophora mucronata_Transcriptome.</title>
        <authorList>
            <person name="Meera S.P."/>
            <person name="Sreeshan A."/>
            <person name="Augustine A."/>
        </authorList>
    </citation>
    <scope>NUCLEOTIDE SEQUENCE</scope>
    <source>
        <tissue evidence="1">Leaf</tissue>
    </source>
</reference>
<proteinExistence type="predicted"/>
<accession>A0A2P2NMD0</accession>
<sequence length="63" mass="7489">MCNFARADFRVPLLIIWRENLQFIPCWLLRGFYMTMDSMALDFHIGHLHLTFYSLFPTSACES</sequence>
<dbReference type="AlphaFoldDB" id="A0A2P2NMD0"/>
<organism evidence="1">
    <name type="scientific">Rhizophora mucronata</name>
    <name type="common">Asiatic mangrove</name>
    <dbReference type="NCBI Taxonomy" id="61149"/>
    <lineage>
        <taxon>Eukaryota</taxon>
        <taxon>Viridiplantae</taxon>
        <taxon>Streptophyta</taxon>
        <taxon>Embryophyta</taxon>
        <taxon>Tracheophyta</taxon>
        <taxon>Spermatophyta</taxon>
        <taxon>Magnoliopsida</taxon>
        <taxon>eudicotyledons</taxon>
        <taxon>Gunneridae</taxon>
        <taxon>Pentapetalae</taxon>
        <taxon>rosids</taxon>
        <taxon>fabids</taxon>
        <taxon>Malpighiales</taxon>
        <taxon>Rhizophoraceae</taxon>
        <taxon>Rhizophora</taxon>
    </lineage>
</organism>
<evidence type="ECO:0000313" key="1">
    <source>
        <dbReference type="EMBL" id="MBX43652.1"/>
    </source>
</evidence>